<organism evidence="2 3">
    <name type="scientific">Paenibacillus amylolyticus</name>
    <dbReference type="NCBI Taxonomy" id="1451"/>
    <lineage>
        <taxon>Bacteria</taxon>
        <taxon>Bacillati</taxon>
        <taxon>Bacillota</taxon>
        <taxon>Bacilli</taxon>
        <taxon>Bacillales</taxon>
        <taxon>Paenibacillaceae</taxon>
        <taxon>Paenibacillus</taxon>
    </lineage>
</organism>
<dbReference type="Proteomes" id="UP001364764">
    <property type="component" value="Plasmid pY5S7-2"/>
</dbReference>
<dbReference type="GeneID" id="93480195"/>
<reference evidence="2 3" key="1">
    <citation type="submission" date="2024-02" db="EMBL/GenBank/DDBJ databases">
        <title>Complete sequences of two Paenibacillus sp. strains and one Lysinibacillus strain isolated from the environment on STAA medium highlight biotechnological potential.</title>
        <authorList>
            <person name="Attere S.A."/>
            <person name="Piche L.C."/>
            <person name="Intertaglia L."/>
            <person name="Lami R."/>
            <person name="Charette S.J."/>
            <person name="Vincent A.T."/>
        </authorList>
    </citation>
    <scope>NUCLEOTIDE SEQUENCE [LARGE SCALE GENOMIC DNA]</scope>
    <source>
        <strain evidence="2 3">Y5S-7</strain>
        <plasmid evidence="2 3">pY5S7-2</plasmid>
    </source>
</reference>
<gene>
    <name evidence="2" type="ORF">V6668_31980</name>
</gene>
<proteinExistence type="predicted"/>
<dbReference type="InterPro" id="IPR000551">
    <property type="entry name" value="MerR-type_HTH_dom"/>
</dbReference>
<dbReference type="Pfam" id="PF13411">
    <property type="entry name" value="MerR_1"/>
    <property type="match status" value="1"/>
</dbReference>
<keyword evidence="2" id="KW-0614">Plasmid</keyword>
<dbReference type="AlphaFoldDB" id="A0ABD8B2V2"/>
<evidence type="ECO:0000313" key="3">
    <source>
        <dbReference type="Proteomes" id="UP001364764"/>
    </source>
</evidence>
<geneLocation type="plasmid" evidence="2 3">
    <name>pY5S7-2</name>
</geneLocation>
<dbReference type="EMBL" id="CP145894">
    <property type="protein sequence ID" value="WWP24177.1"/>
    <property type="molecule type" value="Genomic_DNA"/>
</dbReference>
<protein>
    <submittedName>
        <fullName evidence="2">MerR family transcriptional regulator</fullName>
    </submittedName>
</protein>
<evidence type="ECO:0000313" key="2">
    <source>
        <dbReference type="EMBL" id="WWP24177.1"/>
    </source>
</evidence>
<sequence>MEEYSLTDISAALDQKESTIRRWGKLLENAGYQFSKNERSRNYSESDLELFKKVKELTKGLKAELAVAVAFQLLQEPLNEKINIDLEPEILELDVFIQKFNSEYFWNSGQALQQLHQKWGNLKLKYRGQTFPADSDIGKR</sequence>
<feature type="domain" description="HTH merR-type" evidence="1">
    <location>
        <begin position="4"/>
        <end position="61"/>
    </location>
</feature>
<name>A0ABD8B2V2_PAEAM</name>
<evidence type="ECO:0000259" key="1">
    <source>
        <dbReference type="Pfam" id="PF13411"/>
    </source>
</evidence>
<dbReference type="Gene3D" id="1.10.1660.10">
    <property type="match status" value="1"/>
</dbReference>
<dbReference type="RefSeq" id="WP_338709268.1">
    <property type="nucleotide sequence ID" value="NZ_CP145894.1"/>
</dbReference>
<accession>A0ABD8B2V2</accession>